<protein>
    <recommendedName>
        <fullName evidence="4">DUF3489 domain-containing protein</fullName>
    </recommendedName>
</protein>
<proteinExistence type="predicted"/>
<evidence type="ECO:0008006" key="4">
    <source>
        <dbReference type="Google" id="ProtNLM"/>
    </source>
</evidence>
<dbReference type="RefSeq" id="WP_283224709.1">
    <property type="nucleotide sequence ID" value="NZ_JASGBH010000007.1"/>
</dbReference>
<organism evidence="2 3">
    <name type="scientific">Limnohabitans lacus</name>
    <dbReference type="NCBI Taxonomy" id="3045173"/>
    <lineage>
        <taxon>Bacteria</taxon>
        <taxon>Pseudomonadati</taxon>
        <taxon>Pseudomonadota</taxon>
        <taxon>Betaproteobacteria</taxon>
        <taxon>Burkholderiales</taxon>
        <taxon>Comamonadaceae</taxon>
        <taxon>Limnohabitans</taxon>
    </lineage>
</organism>
<feature type="region of interest" description="Disordered" evidence="1">
    <location>
        <begin position="1"/>
        <end position="21"/>
    </location>
</feature>
<sequence>MTCTMTMTATDKKPGRPAGQKRQALSQWVTAHERFTMGQLVRGLGWTMKEADNAICRAIARKELTVADKVPQPGCKRKVALYARPDLMAGSALGAAMASWAR</sequence>
<keyword evidence="3" id="KW-1185">Reference proteome</keyword>
<evidence type="ECO:0000313" key="3">
    <source>
        <dbReference type="Proteomes" id="UP001431902"/>
    </source>
</evidence>
<comment type="caution">
    <text evidence="2">The sequence shown here is derived from an EMBL/GenBank/DDBJ whole genome shotgun (WGS) entry which is preliminary data.</text>
</comment>
<gene>
    <name evidence="2" type="ORF">QLQ16_10850</name>
</gene>
<evidence type="ECO:0000313" key="2">
    <source>
        <dbReference type="EMBL" id="MDI9234335.1"/>
    </source>
</evidence>
<dbReference type="Proteomes" id="UP001431902">
    <property type="component" value="Unassembled WGS sequence"/>
</dbReference>
<evidence type="ECO:0000256" key="1">
    <source>
        <dbReference type="SAM" id="MobiDB-lite"/>
    </source>
</evidence>
<name>A0ABT6X898_9BURK</name>
<accession>A0ABT6X898</accession>
<dbReference type="EMBL" id="JASGBH010000007">
    <property type="protein sequence ID" value="MDI9234335.1"/>
    <property type="molecule type" value="Genomic_DNA"/>
</dbReference>
<reference evidence="2" key="1">
    <citation type="submission" date="2023-05" db="EMBL/GenBank/DDBJ databases">
        <title>Limnohabitans sp. strain HM2-2 Genome sequencing and assembly.</title>
        <authorList>
            <person name="Jung Y."/>
        </authorList>
    </citation>
    <scope>NUCLEOTIDE SEQUENCE</scope>
    <source>
        <strain evidence="2">HM2-2</strain>
    </source>
</reference>